<dbReference type="Gene3D" id="3.60.15.10">
    <property type="entry name" value="Ribonuclease Z/Hydroxyacylglutathione hydrolase-like"/>
    <property type="match status" value="1"/>
</dbReference>
<dbReference type="EMBL" id="JAGDYL010000032">
    <property type="protein sequence ID" value="MBO1806403.1"/>
    <property type="molecule type" value="Genomic_DNA"/>
</dbReference>
<dbReference type="AlphaFoldDB" id="A0A939M0C9"/>
<evidence type="ECO:0000256" key="1">
    <source>
        <dbReference type="ARBA" id="ARBA00022801"/>
    </source>
</evidence>
<dbReference type="Pfam" id="PF12706">
    <property type="entry name" value="Lactamase_B_2"/>
    <property type="match status" value="1"/>
</dbReference>
<accession>A0A939M0C9</accession>
<gene>
    <name evidence="3" type="ORF">J4H91_13935</name>
</gene>
<name>A0A939M0C9_9MICO</name>
<dbReference type="PANTHER" id="PTHR43546:SF9">
    <property type="entry name" value="L-ASCORBATE-6-PHOSPHATE LACTONASE ULAG-RELATED"/>
    <property type="match status" value="1"/>
</dbReference>
<sequence length="259" mass="27578">MDNVKVTLIGGPTLEIEVAGYRMLTDPTFDAPQVYHHPVAGPVIKTLGPSCTPEELGQIDLALASHEHIDNLDVSGRGFLTMVPLALTTTEAAAGFGDNVEGMDDYDVRRVELPDGRTMTITAVPAHHGPEGIWPVLGPVIGFVLQAESMPTIYISGDNSEVDIVSGIAERFPDIDIAVLFVGGAGFDVIADGACITLSNERALEAAKILGAKKVVPVHEDSWAHFRENVDEITKVFNEADLGELLVALRPGDSANIAF</sequence>
<comment type="caution">
    <text evidence="3">The sequence shown here is derived from an EMBL/GenBank/DDBJ whole genome shotgun (WGS) entry which is preliminary data.</text>
</comment>
<dbReference type="GO" id="GO:0016787">
    <property type="term" value="F:hydrolase activity"/>
    <property type="evidence" value="ECO:0007669"/>
    <property type="project" value="UniProtKB-KW"/>
</dbReference>
<keyword evidence="1" id="KW-0378">Hydrolase</keyword>
<reference evidence="3" key="1">
    <citation type="submission" date="2021-03" db="EMBL/GenBank/DDBJ databases">
        <title>Leucobacter chromiisoli sp. nov., isolated from chromium-containing soil of chemical plant.</title>
        <authorList>
            <person name="Xu Z."/>
        </authorList>
    </citation>
    <scope>NUCLEOTIDE SEQUENCE</scope>
    <source>
        <strain evidence="3">A2</strain>
    </source>
</reference>
<proteinExistence type="predicted"/>
<evidence type="ECO:0000313" key="3">
    <source>
        <dbReference type="EMBL" id="MBO1806403.1"/>
    </source>
</evidence>
<dbReference type="SUPFAM" id="SSF56281">
    <property type="entry name" value="Metallo-hydrolase/oxidoreductase"/>
    <property type="match status" value="1"/>
</dbReference>
<dbReference type="InterPro" id="IPR050114">
    <property type="entry name" value="UPF0173_UPF0282_UlaG_hydrolase"/>
</dbReference>
<dbReference type="InterPro" id="IPR036866">
    <property type="entry name" value="RibonucZ/Hydroxyglut_hydro"/>
</dbReference>
<keyword evidence="4" id="KW-1185">Reference proteome</keyword>
<evidence type="ECO:0000313" key="4">
    <source>
        <dbReference type="Proteomes" id="UP000664398"/>
    </source>
</evidence>
<dbReference type="InterPro" id="IPR001279">
    <property type="entry name" value="Metallo-B-lactamas"/>
</dbReference>
<feature type="domain" description="Metallo-beta-lactamase" evidence="2">
    <location>
        <begin position="22"/>
        <end position="219"/>
    </location>
</feature>
<protein>
    <submittedName>
        <fullName evidence="3">MBL fold metallo-hydrolase</fullName>
    </submittedName>
</protein>
<organism evidence="3 4">
    <name type="scientific">Leucobacter ruminantium</name>
    <dbReference type="NCBI Taxonomy" id="1289170"/>
    <lineage>
        <taxon>Bacteria</taxon>
        <taxon>Bacillati</taxon>
        <taxon>Actinomycetota</taxon>
        <taxon>Actinomycetes</taxon>
        <taxon>Micrococcales</taxon>
        <taxon>Microbacteriaceae</taxon>
        <taxon>Leucobacter</taxon>
    </lineage>
</organism>
<dbReference type="RefSeq" id="WP_208046859.1">
    <property type="nucleotide sequence ID" value="NZ_JAGDYL010000032.1"/>
</dbReference>
<dbReference type="PANTHER" id="PTHR43546">
    <property type="entry name" value="UPF0173 METAL-DEPENDENT HYDROLASE MJ1163-RELATED"/>
    <property type="match status" value="1"/>
</dbReference>
<dbReference type="Proteomes" id="UP000664398">
    <property type="component" value="Unassembled WGS sequence"/>
</dbReference>
<evidence type="ECO:0000259" key="2">
    <source>
        <dbReference type="Pfam" id="PF12706"/>
    </source>
</evidence>